<dbReference type="InterPro" id="IPR050366">
    <property type="entry name" value="BP-dependent_transpt_permease"/>
</dbReference>
<protein>
    <recommendedName>
        <fullName evidence="8">ABC transmembrane type-1 domain-containing protein</fullName>
    </recommendedName>
</protein>
<keyword evidence="6 7" id="KW-0472">Membrane</keyword>
<dbReference type="GO" id="GO:0055085">
    <property type="term" value="P:transmembrane transport"/>
    <property type="evidence" value="ECO:0007669"/>
    <property type="project" value="InterPro"/>
</dbReference>
<name>X1BL37_9ZZZZ</name>
<evidence type="ECO:0000256" key="2">
    <source>
        <dbReference type="ARBA" id="ARBA00022448"/>
    </source>
</evidence>
<feature type="transmembrane region" description="Helical" evidence="7">
    <location>
        <begin position="141"/>
        <end position="161"/>
    </location>
</feature>
<feature type="transmembrane region" description="Helical" evidence="7">
    <location>
        <begin position="108"/>
        <end position="129"/>
    </location>
</feature>
<keyword evidence="5 7" id="KW-1133">Transmembrane helix</keyword>
<dbReference type="EMBL" id="BART01013852">
    <property type="protein sequence ID" value="GAG81902.1"/>
    <property type="molecule type" value="Genomic_DNA"/>
</dbReference>
<accession>X1BL37</accession>
<feature type="non-terminal residue" evidence="9">
    <location>
        <position position="206"/>
    </location>
</feature>
<evidence type="ECO:0000313" key="9">
    <source>
        <dbReference type="EMBL" id="GAG81902.1"/>
    </source>
</evidence>
<dbReference type="AlphaFoldDB" id="X1BL37"/>
<comment type="caution">
    <text evidence="9">The sequence shown here is derived from an EMBL/GenBank/DDBJ whole genome shotgun (WGS) entry which is preliminary data.</text>
</comment>
<dbReference type="PANTHER" id="PTHR43386">
    <property type="entry name" value="OLIGOPEPTIDE TRANSPORT SYSTEM PERMEASE PROTEIN APPC"/>
    <property type="match status" value="1"/>
</dbReference>
<feature type="transmembrane region" description="Helical" evidence="7">
    <location>
        <begin position="32"/>
        <end position="53"/>
    </location>
</feature>
<dbReference type="InterPro" id="IPR000515">
    <property type="entry name" value="MetI-like"/>
</dbReference>
<feature type="non-terminal residue" evidence="9">
    <location>
        <position position="1"/>
    </location>
</feature>
<evidence type="ECO:0000256" key="7">
    <source>
        <dbReference type="SAM" id="Phobius"/>
    </source>
</evidence>
<evidence type="ECO:0000256" key="5">
    <source>
        <dbReference type="ARBA" id="ARBA00022989"/>
    </source>
</evidence>
<evidence type="ECO:0000256" key="3">
    <source>
        <dbReference type="ARBA" id="ARBA00022475"/>
    </source>
</evidence>
<evidence type="ECO:0000259" key="8">
    <source>
        <dbReference type="PROSITE" id="PS50928"/>
    </source>
</evidence>
<dbReference type="Gene3D" id="1.10.3720.10">
    <property type="entry name" value="MetI-like"/>
    <property type="match status" value="1"/>
</dbReference>
<feature type="domain" description="ABC transmembrane type-1" evidence="8">
    <location>
        <begin position="102"/>
        <end position="206"/>
    </location>
</feature>
<dbReference type="CDD" id="cd06261">
    <property type="entry name" value="TM_PBP2"/>
    <property type="match status" value="1"/>
</dbReference>
<keyword evidence="4 7" id="KW-0812">Transmembrane</keyword>
<proteinExistence type="predicted"/>
<gene>
    <name evidence="9" type="ORF">S01H4_28057</name>
</gene>
<sequence length="206" mass="22968">FFLIPCFRAREINEVEYEIGKIKSKRTFFRRFLTPLTILGVICFLFILVGAVFPNWASKYTFDEIAVWVNIYEPAYSPPSSTHPLGLGGSAWDILARNIWSSRFSLQISFLSVFIAFVLGILLGIISAYAGGWVDNILMRIVDAFVVFPALILAFMFIAIWGNQLQYIMIALGLAGIPAYARIARASALQEKHKIYVDAGKTAGAS</sequence>
<dbReference type="PROSITE" id="PS50928">
    <property type="entry name" value="ABC_TM1"/>
    <property type="match status" value="1"/>
</dbReference>
<dbReference type="GO" id="GO:0005886">
    <property type="term" value="C:plasma membrane"/>
    <property type="evidence" value="ECO:0007669"/>
    <property type="project" value="UniProtKB-SubCell"/>
</dbReference>
<keyword evidence="3" id="KW-1003">Cell membrane</keyword>
<dbReference type="PANTHER" id="PTHR43386:SF1">
    <property type="entry name" value="D,D-DIPEPTIDE TRANSPORT SYSTEM PERMEASE PROTEIN DDPC-RELATED"/>
    <property type="match status" value="1"/>
</dbReference>
<dbReference type="Pfam" id="PF00528">
    <property type="entry name" value="BPD_transp_1"/>
    <property type="match status" value="1"/>
</dbReference>
<comment type="subcellular location">
    <subcellularLocation>
        <location evidence="1">Cell membrane</location>
        <topology evidence="1">Multi-pass membrane protein</topology>
    </subcellularLocation>
</comment>
<evidence type="ECO:0000256" key="4">
    <source>
        <dbReference type="ARBA" id="ARBA00022692"/>
    </source>
</evidence>
<feature type="transmembrane region" description="Helical" evidence="7">
    <location>
        <begin position="167"/>
        <end position="184"/>
    </location>
</feature>
<reference evidence="9" key="1">
    <citation type="journal article" date="2014" name="Front. Microbiol.">
        <title>High frequency of phylogenetically diverse reductive dehalogenase-homologous genes in deep subseafloor sedimentary metagenomes.</title>
        <authorList>
            <person name="Kawai M."/>
            <person name="Futagami T."/>
            <person name="Toyoda A."/>
            <person name="Takaki Y."/>
            <person name="Nishi S."/>
            <person name="Hori S."/>
            <person name="Arai W."/>
            <person name="Tsubouchi T."/>
            <person name="Morono Y."/>
            <person name="Uchiyama I."/>
            <person name="Ito T."/>
            <person name="Fujiyama A."/>
            <person name="Inagaki F."/>
            <person name="Takami H."/>
        </authorList>
    </citation>
    <scope>NUCLEOTIDE SEQUENCE</scope>
    <source>
        <strain evidence="9">Expedition CK06-06</strain>
    </source>
</reference>
<dbReference type="InterPro" id="IPR035906">
    <property type="entry name" value="MetI-like_sf"/>
</dbReference>
<keyword evidence="2" id="KW-0813">Transport</keyword>
<evidence type="ECO:0000256" key="1">
    <source>
        <dbReference type="ARBA" id="ARBA00004651"/>
    </source>
</evidence>
<organism evidence="9">
    <name type="scientific">marine sediment metagenome</name>
    <dbReference type="NCBI Taxonomy" id="412755"/>
    <lineage>
        <taxon>unclassified sequences</taxon>
        <taxon>metagenomes</taxon>
        <taxon>ecological metagenomes</taxon>
    </lineage>
</organism>
<dbReference type="SUPFAM" id="SSF161098">
    <property type="entry name" value="MetI-like"/>
    <property type="match status" value="1"/>
</dbReference>
<evidence type="ECO:0000256" key="6">
    <source>
        <dbReference type="ARBA" id="ARBA00023136"/>
    </source>
</evidence>